<name>A0A0S7YGE0_UNCT6</name>
<feature type="transmembrane region" description="Helical" evidence="1">
    <location>
        <begin position="6"/>
        <end position="24"/>
    </location>
</feature>
<dbReference type="Proteomes" id="UP000051012">
    <property type="component" value="Unassembled WGS sequence"/>
</dbReference>
<evidence type="ECO:0000313" key="3">
    <source>
        <dbReference type="Proteomes" id="UP000051012"/>
    </source>
</evidence>
<keyword evidence="1" id="KW-0472">Membrane</keyword>
<sequence>MKYLGWIISIVLIIVIYYTYKTQYVPIKTDLDKLEEEIAMWENVLKGEKGMDGTRDRFAIDRFFRDDRLSPYGEVEILRKFDQNYTELEIYISAPHAITRATDVIAFLADQKLVYENFTCYVVIDSIERFEYKLVK</sequence>
<dbReference type="AlphaFoldDB" id="A0A0S7YGE0"/>
<keyword evidence="1" id="KW-0812">Transmembrane</keyword>
<keyword evidence="1" id="KW-1133">Transmembrane helix</keyword>
<organism evidence="2 3">
    <name type="scientific">candidate division TA06 bacterium DG_78</name>
    <dbReference type="NCBI Taxonomy" id="1703772"/>
    <lineage>
        <taxon>Bacteria</taxon>
        <taxon>Bacteria division TA06</taxon>
    </lineage>
</organism>
<accession>A0A0S7YGE0</accession>
<protein>
    <submittedName>
        <fullName evidence="2">Uncharacterized protein</fullName>
    </submittedName>
</protein>
<proteinExistence type="predicted"/>
<comment type="caution">
    <text evidence="2">The sequence shown here is derived from an EMBL/GenBank/DDBJ whole genome shotgun (WGS) entry which is preliminary data.</text>
</comment>
<dbReference type="EMBL" id="LJNI01000025">
    <property type="protein sequence ID" value="KPJ73861.1"/>
    <property type="molecule type" value="Genomic_DNA"/>
</dbReference>
<evidence type="ECO:0000256" key="1">
    <source>
        <dbReference type="SAM" id="Phobius"/>
    </source>
</evidence>
<evidence type="ECO:0000313" key="2">
    <source>
        <dbReference type="EMBL" id="KPJ73861.1"/>
    </source>
</evidence>
<gene>
    <name evidence="2" type="ORF">AMJ52_02925</name>
</gene>
<reference evidence="2 3" key="1">
    <citation type="journal article" date="2015" name="Microbiome">
        <title>Genomic resolution of linkages in carbon, nitrogen, and sulfur cycling among widespread estuary sediment bacteria.</title>
        <authorList>
            <person name="Baker B.J."/>
            <person name="Lazar C.S."/>
            <person name="Teske A.P."/>
            <person name="Dick G.J."/>
        </authorList>
    </citation>
    <scope>NUCLEOTIDE SEQUENCE [LARGE SCALE GENOMIC DNA]</scope>
    <source>
        <strain evidence="2">DG_78</strain>
    </source>
</reference>